<dbReference type="Gene3D" id="3.50.50.60">
    <property type="entry name" value="FAD/NAD(P)-binding domain"/>
    <property type="match status" value="1"/>
</dbReference>
<dbReference type="InterPro" id="IPR012132">
    <property type="entry name" value="GMC_OxRdtase"/>
</dbReference>
<dbReference type="InterPro" id="IPR000172">
    <property type="entry name" value="GMC_OxRdtase_N"/>
</dbReference>
<name>L8FPD0_PSED2</name>
<gene>
    <name evidence="3" type="ORF">GMDG_05462</name>
</gene>
<dbReference type="InterPro" id="IPR036188">
    <property type="entry name" value="FAD/NAD-bd_sf"/>
</dbReference>
<dbReference type="GO" id="GO:0050660">
    <property type="term" value="F:flavin adenine dinucleotide binding"/>
    <property type="evidence" value="ECO:0007669"/>
    <property type="project" value="InterPro"/>
</dbReference>
<evidence type="ECO:0000259" key="2">
    <source>
        <dbReference type="Pfam" id="PF00732"/>
    </source>
</evidence>
<reference evidence="4" key="1">
    <citation type="submission" date="2010-09" db="EMBL/GenBank/DDBJ databases">
        <title>The genome sequence of Geomyces destructans 20631-21.</title>
        <authorList>
            <consortium name="The Broad Institute Genome Sequencing Platform"/>
            <person name="Cuomo C.A."/>
            <person name="Blehert D.S."/>
            <person name="Lorch J.M."/>
            <person name="Young S.K."/>
            <person name="Zeng Q."/>
            <person name="Gargeya S."/>
            <person name="Fitzgerald M."/>
            <person name="Haas B."/>
            <person name="Abouelleil A."/>
            <person name="Alvarado L."/>
            <person name="Arachchi H.M."/>
            <person name="Berlin A."/>
            <person name="Brown A."/>
            <person name="Chapman S.B."/>
            <person name="Chen Z."/>
            <person name="Dunbar C."/>
            <person name="Freedman E."/>
            <person name="Gearin G."/>
            <person name="Gellesch M."/>
            <person name="Goldberg J."/>
            <person name="Griggs A."/>
            <person name="Gujja S."/>
            <person name="Heiman D."/>
            <person name="Howarth C."/>
            <person name="Larson L."/>
            <person name="Lui A."/>
            <person name="MacDonald P.J.P."/>
            <person name="Montmayeur A."/>
            <person name="Murphy C."/>
            <person name="Neiman D."/>
            <person name="Pearson M."/>
            <person name="Priest M."/>
            <person name="Roberts A."/>
            <person name="Saif S."/>
            <person name="Shea T."/>
            <person name="Shenoy N."/>
            <person name="Sisk P."/>
            <person name="Stolte C."/>
            <person name="Sykes S."/>
            <person name="Wortman J."/>
            <person name="Nusbaum C."/>
            <person name="Birren B."/>
        </authorList>
    </citation>
    <scope>NUCLEOTIDE SEQUENCE [LARGE SCALE GENOMIC DNA]</scope>
    <source>
        <strain evidence="4">ATCC MYA-4855 / 20631-21</strain>
    </source>
</reference>
<organism evidence="3 4">
    <name type="scientific">Pseudogymnoascus destructans (strain ATCC MYA-4855 / 20631-21)</name>
    <name type="common">Bat white-nose syndrome fungus</name>
    <name type="synonym">Geomyces destructans</name>
    <dbReference type="NCBI Taxonomy" id="658429"/>
    <lineage>
        <taxon>Eukaryota</taxon>
        <taxon>Fungi</taxon>
        <taxon>Dikarya</taxon>
        <taxon>Ascomycota</taxon>
        <taxon>Pezizomycotina</taxon>
        <taxon>Leotiomycetes</taxon>
        <taxon>Thelebolales</taxon>
        <taxon>Thelebolaceae</taxon>
        <taxon>Pseudogymnoascus</taxon>
    </lineage>
</organism>
<evidence type="ECO:0000313" key="3">
    <source>
        <dbReference type="EMBL" id="ELR02404.1"/>
    </source>
</evidence>
<dbReference type="GO" id="GO:0016614">
    <property type="term" value="F:oxidoreductase activity, acting on CH-OH group of donors"/>
    <property type="evidence" value="ECO:0007669"/>
    <property type="project" value="InterPro"/>
</dbReference>
<proteinExistence type="inferred from homology"/>
<evidence type="ECO:0000313" key="4">
    <source>
        <dbReference type="Proteomes" id="UP000011064"/>
    </source>
</evidence>
<sequence>MFNVSSVPQPGLGGRVSGAFAASVVGGGSTVNGMMFFTAPRADLVEVQWKAWAELGVLIQKEAAAGDAYGAFWVPTNNDQTYRRSYARSGYYDPVASRKNLKIITRYRANEVLFSAKKHAESVTIQQRGTKQEIVLCAGWLHTPQVLQRCGLGPKDLLDEAGIKQIDDLPDATDLRPNHSSLYTNATFAAWAAGQWLDHKGPLSVGVGNSLSVPYLPQMSPNYKSIIAKAQVQNAAKLLPSTYTSVNVKGFVAQRQLLLKTFSKRNNGVV</sequence>
<accession>L8FPD0</accession>
<dbReference type="InParanoid" id="L8FPD0"/>
<dbReference type="VEuPathDB" id="FungiDB:GMDG_05462"/>
<comment type="similarity">
    <text evidence="1">Belongs to the GMC oxidoreductase family.</text>
</comment>
<dbReference type="EMBL" id="GL573284">
    <property type="protein sequence ID" value="ELR02404.1"/>
    <property type="molecule type" value="Genomic_DNA"/>
</dbReference>
<feature type="domain" description="Glucose-methanol-choline oxidoreductase N-terminal" evidence="2">
    <location>
        <begin position="50"/>
        <end position="156"/>
    </location>
</feature>
<dbReference type="PANTHER" id="PTHR11552">
    <property type="entry name" value="GLUCOSE-METHANOL-CHOLINE GMC OXIDOREDUCTASE"/>
    <property type="match status" value="1"/>
</dbReference>
<dbReference type="Proteomes" id="UP000011064">
    <property type="component" value="Unassembled WGS sequence"/>
</dbReference>
<dbReference type="HOGENOM" id="CLU_1031059_0_0_1"/>
<dbReference type="STRING" id="658429.L8FPD0"/>
<dbReference type="SUPFAM" id="SSF51905">
    <property type="entry name" value="FAD/NAD(P)-binding domain"/>
    <property type="match status" value="1"/>
</dbReference>
<dbReference type="AlphaFoldDB" id="L8FPD0"/>
<keyword evidence="4" id="KW-1185">Reference proteome</keyword>
<protein>
    <recommendedName>
        <fullName evidence="2">Glucose-methanol-choline oxidoreductase N-terminal domain-containing protein</fullName>
    </recommendedName>
</protein>
<dbReference type="OrthoDB" id="269227at2759"/>
<dbReference type="GO" id="GO:0044550">
    <property type="term" value="P:secondary metabolite biosynthetic process"/>
    <property type="evidence" value="ECO:0007669"/>
    <property type="project" value="TreeGrafter"/>
</dbReference>
<dbReference type="PANTHER" id="PTHR11552:SF115">
    <property type="entry name" value="DEHYDROGENASE XPTC-RELATED"/>
    <property type="match status" value="1"/>
</dbReference>
<dbReference type="Pfam" id="PF00732">
    <property type="entry name" value="GMC_oxred_N"/>
    <property type="match status" value="1"/>
</dbReference>
<evidence type="ECO:0000256" key="1">
    <source>
        <dbReference type="ARBA" id="ARBA00010790"/>
    </source>
</evidence>